<comment type="function">
    <text evidence="6">Putative transcription activator involved in regulating light control of development.</text>
</comment>
<dbReference type="Pfam" id="PF04434">
    <property type="entry name" value="SWIM"/>
    <property type="match status" value="1"/>
</dbReference>
<protein>
    <recommendedName>
        <fullName evidence="6">Protein FAR1-RELATED SEQUENCE</fullName>
    </recommendedName>
</protein>
<reference evidence="8" key="1">
    <citation type="submission" date="2020-07" db="EMBL/GenBank/DDBJ databases">
        <authorList>
            <person name="Lin J."/>
        </authorList>
    </citation>
    <scope>NUCLEOTIDE SEQUENCE</scope>
</reference>
<feature type="domain" description="SWIM-type" evidence="7">
    <location>
        <begin position="540"/>
        <end position="586"/>
    </location>
</feature>
<dbReference type="AlphaFoldDB" id="A0A6V7Q1R7"/>
<evidence type="ECO:0000259" key="7">
    <source>
        <dbReference type="PROSITE" id="PS50966"/>
    </source>
</evidence>
<evidence type="ECO:0000256" key="3">
    <source>
        <dbReference type="ARBA" id="ARBA00022771"/>
    </source>
</evidence>
<gene>
    <name evidence="8" type="ORF">CB5_LOCUS20078</name>
</gene>
<dbReference type="PANTHER" id="PTHR31669:SF281">
    <property type="entry name" value="PROTEIN FAR1-RELATED SEQUENCE"/>
    <property type="match status" value="1"/>
</dbReference>
<dbReference type="InterPro" id="IPR031052">
    <property type="entry name" value="FHY3/FAR1"/>
</dbReference>
<dbReference type="Pfam" id="PF03101">
    <property type="entry name" value="FAR1"/>
    <property type="match status" value="1"/>
</dbReference>
<sequence>MNAKRDARIGAVMRCVQKGMQENREVYSSVASSEETYYNLSVDNNSNECWVPKIDMEFENDEEAYLFYVNYATAIGFSVRKHLIKRRASGIVFSRVYVCHKEGFCRRKEDQQGRSPKPYDRTGCLASMTVKITKNGRYRVSAFEPKHNHALVIPSKAHLVRWQWRKALAETPKDSLGPEDDPKVELECSDEPIDEEDKTYPNITFHKNYIPSRCTNAMRLGDLGALMQYMHERQVTDPSFYYALQLDLNDQVTNIFWADTKSIVDFHCFGDVVCFDTTFKTNDDGRPFAPFIGVNHHKQAVVFGAAFLYDEREESFKWLFETFKNAMHGKQPKLVLTGQSAAINNAIATVWQGTVHRYCVWQIYNDAAKNLNIVFEGSTTFAKDFSKCLYDCDDEADFLSGWKKLLENYGLHNNEWLAKLYQEKEKWALAYDREIFSADIKSTLVRENMNIVLKKFLDLELDLLDFMKHYEKVVDERRQAEVEADLSSNQTVLQFPSSKMLKQAANAYTPAVFKVFQTEFEFSMDCMVYSCRQIGTIFEYKVNEENSKECIVTFDSSNGAITCSCKRFEFVGIQCRHVLKTLDIINIKELAPQYILKRWTKDAKTMNLRDNCMLATHGDSKSTLARRYSSLCCIFNKIAVRAAEAVEAYTFIESLSDRLMSQVVQILQTRPPEGPEVCFRNLWLLCRCDALKFRACIGLSMLASQLLSGILKDGAEMHATMNNERGWDHVRRAAFRYN</sequence>
<evidence type="ECO:0000256" key="1">
    <source>
        <dbReference type="ARBA" id="ARBA00005889"/>
    </source>
</evidence>
<evidence type="ECO:0000256" key="6">
    <source>
        <dbReference type="RuleBase" id="RU367018"/>
    </source>
</evidence>
<evidence type="ECO:0000256" key="4">
    <source>
        <dbReference type="ARBA" id="ARBA00022833"/>
    </source>
</evidence>
<dbReference type="SMART" id="SM00575">
    <property type="entry name" value="ZnF_PMZ"/>
    <property type="match status" value="1"/>
</dbReference>
<dbReference type="GO" id="GO:0006355">
    <property type="term" value="P:regulation of DNA-templated transcription"/>
    <property type="evidence" value="ECO:0007669"/>
    <property type="project" value="UniProtKB-UniRule"/>
</dbReference>
<keyword evidence="3 5" id="KW-0863">Zinc-finger</keyword>
<dbReference type="PROSITE" id="PS50966">
    <property type="entry name" value="ZF_SWIM"/>
    <property type="match status" value="1"/>
</dbReference>
<dbReference type="EMBL" id="LR862131">
    <property type="protein sequence ID" value="CAD1836867.1"/>
    <property type="molecule type" value="Genomic_DNA"/>
</dbReference>
<accession>A0A6V7Q1R7</accession>
<keyword evidence="6" id="KW-0539">Nucleus</keyword>
<dbReference type="InterPro" id="IPR007527">
    <property type="entry name" value="Znf_SWIM"/>
</dbReference>
<dbReference type="PANTHER" id="PTHR31669">
    <property type="entry name" value="PROTEIN FAR1-RELATED SEQUENCE 10-RELATED"/>
    <property type="match status" value="1"/>
</dbReference>
<dbReference type="Pfam" id="PF10551">
    <property type="entry name" value="MULE"/>
    <property type="match status" value="1"/>
</dbReference>
<keyword evidence="2 6" id="KW-0479">Metal-binding</keyword>
<dbReference type="GO" id="GO:0008270">
    <property type="term" value="F:zinc ion binding"/>
    <property type="evidence" value="ECO:0007669"/>
    <property type="project" value="UniProtKB-UniRule"/>
</dbReference>
<evidence type="ECO:0000256" key="5">
    <source>
        <dbReference type="PROSITE-ProRule" id="PRU00325"/>
    </source>
</evidence>
<dbReference type="InterPro" id="IPR004330">
    <property type="entry name" value="FAR1_DNA_bnd_dom"/>
</dbReference>
<proteinExistence type="inferred from homology"/>
<dbReference type="InterPro" id="IPR006564">
    <property type="entry name" value="Znf_PMZ"/>
</dbReference>
<name>A0A6V7Q1R7_ANACO</name>
<dbReference type="GO" id="GO:0005634">
    <property type="term" value="C:nucleus"/>
    <property type="evidence" value="ECO:0007669"/>
    <property type="project" value="UniProtKB-SubCell"/>
</dbReference>
<comment type="similarity">
    <text evidence="1 6">Belongs to the FHY3/FAR1 family.</text>
</comment>
<evidence type="ECO:0000256" key="2">
    <source>
        <dbReference type="ARBA" id="ARBA00022723"/>
    </source>
</evidence>
<organism evidence="8">
    <name type="scientific">Ananas comosus var. bracteatus</name>
    <name type="common">red pineapple</name>
    <dbReference type="NCBI Taxonomy" id="296719"/>
    <lineage>
        <taxon>Eukaryota</taxon>
        <taxon>Viridiplantae</taxon>
        <taxon>Streptophyta</taxon>
        <taxon>Embryophyta</taxon>
        <taxon>Tracheophyta</taxon>
        <taxon>Spermatophyta</taxon>
        <taxon>Magnoliopsida</taxon>
        <taxon>Liliopsida</taxon>
        <taxon>Poales</taxon>
        <taxon>Bromeliaceae</taxon>
        <taxon>Bromelioideae</taxon>
        <taxon>Ananas</taxon>
    </lineage>
</organism>
<comment type="subcellular location">
    <subcellularLocation>
        <location evidence="6">Nucleus</location>
    </subcellularLocation>
</comment>
<keyword evidence="4 6" id="KW-0862">Zinc</keyword>
<dbReference type="InterPro" id="IPR018289">
    <property type="entry name" value="MULE_transposase_dom"/>
</dbReference>
<evidence type="ECO:0000313" key="8">
    <source>
        <dbReference type="EMBL" id="CAD1836867.1"/>
    </source>
</evidence>